<evidence type="ECO:0000256" key="9">
    <source>
        <dbReference type="ARBA" id="ARBA00023136"/>
    </source>
</evidence>
<dbReference type="FunFam" id="3.80.10.10:FF:000213">
    <property type="entry name" value="Tyrosine-sulfated glycopeptide receptor 1"/>
    <property type="match status" value="1"/>
</dbReference>
<dbReference type="GO" id="GO:0005886">
    <property type="term" value="C:plasma membrane"/>
    <property type="evidence" value="ECO:0007669"/>
    <property type="project" value="UniProtKB-SubCell"/>
</dbReference>
<name>A0A6P5XG89_DURZI</name>
<dbReference type="Pfam" id="PF13855">
    <property type="entry name" value="LRR_8"/>
    <property type="match status" value="2"/>
</dbReference>
<evidence type="ECO:0000256" key="8">
    <source>
        <dbReference type="ARBA" id="ARBA00022989"/>
    </source>
</evidence>
<dbReference type="RefSeq" id="XP_022727280.1">
    <property type="nucleotide sequence ID" value="XM_022871545.1"/>
</dbReference>
<keyword evidence="5 12" id="KW-0812">Transmembrane</keyword>
<protein>
    <submittedName>
        <fullName evidence="16">Phytosulfokine receptor 1-like isoform X2</fullName>
    </submittedName>
</protein>
<dbReference type="InterPro" id="IPR003591">
    <property type="entry name" value="Leu-rich_rpt_typical-subtyp"/>
</dbReference>
<dbReference type="Gene3D" id="3.80.10.10">
    <property type="entry name" value="Ribonuclease Inhibitor"/>
    <property type="match status" value="2"/>
</dbReference>
<dbReference type="SMART" id="SM00369">
    <property type="entry name" value="LRR_TYP"/>
    <property type="match status" value="6"/>
</dbReference>
<dbReference type="PROSITE" id="PS51450">
    <property type="entry name" value="LRR"/>
    <property type="match status" value="2"/>
</dbReference>
<evidence type="ECO:0000256" key="11">
    <source>
        <dbReference type="ARBA" id="ARBA00023180"/>
    </source>
</evidence>
<accession>A0A6P5XG89</accession>
<sequence>MGIPKVSLAFILLAVMFGQRIQGSQQPACNLNDLTALKGFIKCLESDIGGWNWNSLNCCSWTGITCDNSSVLNERVVGLELGNKRLSGTICESLVGLEQLRILNLSHNSLDGEIPTKLFRFQNLEVLDLSNNYFVGSLPTIIHLPSVKYFDLSKNYFSSILTSEICKTSSNIQYLDLANNLFGETSTYLENCTSLQYVYLNGNGLSGTFPENLFRLQHLRILHLQENRFSGPLNYGIGNISNLVELDISSNGFDGSLPDVFGRLRKLESFSAGSNILSGLLPISLVNSPSILMIDLHNNSLDGPSLRSLDLARNKFTGGIPFHFKNLQALQFLSLSNTSINNISTALEILQDCKNLTILVLGLNFYHEQMPSNVNLQFRSLKALIIPFCYLRGSLPMWLRGCKMLQFLDLSWNSLGGSIPFWVGDFRYLIYLDLSNNSFSGEIPESLTGLDSLVNDTVQLKELSAGFPMEKSIEQGGPRLIYNNIWGLPATIDLSFNKLTGPIWISFGNLKKLHVLSLKGNKLSGTIPDSVSGMTNLEVLDLSCNKLSGEIPNSLVHLSFLSKFNVSYNELYGNIPSGGQFMTFPYSSFEGNEALCHGIIRPCQTKLIPPIVSPGKGMKIVDWNFGIGLTVGFGLTVAFCFKSGWVLCKG</sequence>
<evidence type="ECO:0000256" key="2">
    <source>
        <dbReference type="ARBA" id="ARBA00009592"/>
    </source>
</evidence>
<proteinExistence type="inferred from homology"/>
<evidence type="ECO:0000256" key="1">
    <source>
        <dbReference type="ARBA" id="ARBA00004251"/>
    </source>
</evidence>
<dbReference type="InterPro" id="IPR032675">
    <property type="entry name" value="LRR_dom_sf"/>
</dbReference>
<dbReference type="PANTHER" id="PTHR27000:SF711">
    <property type="entry name" value="PROTEIN KINASE DOMAIN-CONTAINING PROTEIN"/>
    <property type="match status" value="1"/>
</dbReference>
<keyword evidence="9 12" id="KW-0472">Membrane</keyword>
<evidence type="ECO:0000256" key="13">
    <source>
        <dbReference type="SAM" id="SignalP"/>
    </source>
</evidence>
<feature type="chain" id="PRO_5028027251" evidence="13">
    <location>
        <begin position="24"/>
        <end position="650"/>
    </location>
</feature>
<evidence type="ECO:0000256" key="5">
    <source>
        <dbReference type="ARBA" id="ARBA00022692"/>
    </source>
</evidence>
<dbReference type="SUPFAM" id="SSF52058">
    <property type="entry name" value="L domain-like"/>
    <property type="match status" value="1"/>
</dbReference>
<keyword evidence="10" id="KW-0675">Receptor</keyword>
<dbReference type="AlphaFoldDB" id="A0A6P5XG89"/>
<dbReference type="PRINTS" id="PR00019">
    <property type="entry name" value="LEURICHRPT"/>
</dbReference>
<dbReference type="InterPro" id="IPR001611">
    <property type="entry name" value="Leu-rich_rpt"/>
</dbReference>
<evidence type="ECO:0000256" key="10">
    <source>
        <dbReference type="ARBA" id="ARBA00023170"/>
    </source>
</evidence>
<dbReference type="PANTHER" id="PTHR27000">
    <property type="entry name" value="LEUCINE-RICH REPEAT RECEPTOR-LIKE PROTEIN KINASE FAMILY PROTEIN-RELATED"/>
    <property type="match status" value="1"/>
</dbReference>
<evidence type="ECO:0000256" key="4">
    <source>
        <dbReference type="ARBA" id="ARBA00022614"/>
    </source>
</evidence>
<reference evidence="16" key="1">
    <citation type="submission" date="2025-08" db="UniProtKB">
        <authorList>
            <consortium name="RefSeq"/>
        </authorList>
    </citation>
    <scope>IDENTIFICATION</scope>
    <source>
        <tissue evidence="16">Fruit stalk</tissue>
    </source>
</reference>
<dbReference type="FunFam" id="3.80.10.10:FF:000041">
    <property type="entry name" value="LRR receptor-like serine/threonine-protein kinase ERECTA"/>
    <property type="match status" value="1"/>
</dbReference>
<feature type="domain" description="Leucine-rich repeat-containing N-terminal plant-type" evidence="14">
    <location>
        <begin position="32"/>
        <end position="67"/>
    </location>
</feature>
<evidence type="ECO:0000259" key="14">
    <source>
        <dbReference type="Pfam" id="PF08263"/>
    </source>
</evidence>
<evidence type="ECO:0000256" key="7">
    <source>
        <dbReference type="ARBA" id="ARBA00022737"/>
    </source>
</evidence>
<evidence type="ECO:0000256" key="6">
    <source>
        <dbReference type="ARBA" id="ARBA00022729"/>
    </source>
</evidence>
<evidence type="ECO:0000313" key="15">
    <source>
        <dbReference type="Proteomes" id="UP000515121"/>
    </source>
</evidence>
<keyword evidence="11" id="KW-0325">Glycoprotein</keyword>
<feature type="transmembrane region" description="Helical" evidence="12">
    <location>
        <begin position="623"/>
        <end position="641"/>
    </location>
</feature>
<keyword evidence="6 13" id="KW-0732">Signal</keyword>
<organism evidence="15 16">
    <name type="scientific">Durio zibethinus</name>
    <name type="common">Durian</name>
    <dbReference type="NCBI Taxonomy" id="66656"/>
    <lineage>
        <taxon>Eukaryota</taxon>
        <taxon>Viridiplantae</taxon>
        <taxon>Streptophyta</taxon>
        <taxon>Embryophyta</taxon>
        <taxon>Tracheophyta</taxon>
        <taxon>Spermatophyta</taxon>
        <taxon>Magnoliopsida</taxon>
        <taxon>eudicotyledons</taxon>
        <taxon>Gunneridae</taxon>
        <taxon>Pentapetalae</taxon>
        <taxon>rosids</taxon>
        <taxon>malvids</taxon>
        <taxon>Malvales</taxon>
        <taxon>Malvaceae</taxon>
        <taxon>Helicteroideae</taxon>
        <taxon>Durio</taxon>
    </lineage>
</organism>
<dbReference type="Pfam" id="PF00560">
    <property type="entry name" value="LRR_1"/>
    <property type="match status" value="5"/>
</dbReference>
<keyword evidence="4" id="KW-0433">Leucine-rich repeat</keyword>
<dbReference type="Proteomes" id="UP000515121">
    <property type="component" value="Unplaced"/>
</dbReference>
<gene>
    <name evidence="16" type="primary">LOC111283130</name>
</gene>
<keyword evidence="8 12" id="KW-1133">Transmembrane helix</keyword>
<dbReference type="FunFam" id="3.80.10.10:FF:000129">
    <property type="entry name" value="Leucine-rich repeat receptor-like kinase"/>
    <property type="match status" value="1"/>
</dbReference>
<keyword evidence="15" id="KW-1185">Reference proteome</keyword>
<comment type="similarity">
    <text evidence="2">Belongs to the RLP family.</text>
</comment>
<dbReference type="Pfam" id="PF08263">
    <property type="entry name" value="LRRNT_2"/>
    <property type="match status" value="1"/>
</dbReference>
<comment type="subcellular location">
    <subcellularLocation>
        <location evidence="1">Cell membrane</location>
        <topology evidence="1">Single-pass type I membrane protein</topology>
    </subcellularLocation>
</comment>
<evidence type="ECO:0000256" key="3">
    <source>
        <dbReference type="ARBA" id="ARBA00022475"/>
    </source>
</evidence>
<feature type="signal peptide" evidence="13">
    <location>
        <begin position="1"/>
        <end position="23"/>
    </location>
</feature>
<keyword evidence="7" id="KW-0677">Repeat</keyword>
<dbReference type="InterPro" id="IPR013210">
    <property type="entry name" value="LRR_N_plant-typ"/>
</dbReference>
<evidence type="ECO:0000256" key="12">
    <source>
        <dbReference type="SAM" id="Phobius"/>
    </source>
</evidence>
<evidence type="ECO:0000313" key="16">
    <source>
        <dbReference type="RefSeq" id="XP_022727280.1"/>
    </source>
</evidence>
<dbReference type="GeneID" id="111283130"/>
<keyword evidence="3" id="KW-1003">Cell membrane</keyword>
<dbReference type="SUPFAM" id="SSF52047">
    <property type="entry name" value="RNI-like"/>
    <property type="match status" value="1"/>
</dbReference>